<dbReference type="RefSeq" id="WP_173291123.1">
    <property type="nucleotide sequence ID" value="NZ_AP021888.1"/>
</dbReference>
<evidence type="ECO:0000313" key="1">
    <source>
        <dbReference type="EMBL" id="BBP43308.1"/>
    </source>
</evidence>
<dbReference type="EMBL" id="AP021888">
    <property type="protein sequence ID" value="BBP43308.1"/>
    <property type="molecule type" value="Genomic_DNA"/>
</dbReference>
<dbReference type="SUPFAM" id="SSF102705">
    <property type="entry name" value="NIF3 (NGG1p interacting factor 3)-like"/>
    <property type="match status" value="1"/>
</dbReference>
<dbReference type="Proteomes" id="UP000501466">
    <property type="component" value="Chromosome"/>
</dbReference>
<dbReference type="InterPro" id="IPR015867">
    <property type="entry name" value="N-reg_PII/ATP_PRibTrfase_C"/>
</dbReference>
<dbReference type="InterPro" id="IPR036069">
    <property type="entry name" value="DUF34/NIF3_sf"/>
</dbReference>
<dbReference type="KEGG" id="tzo:THMIRHAT_10540"/>
<sequence length="103" mass="11832">MYKFVFFVPEAYLESVKKAVFAAGAGKVGTYDFCSWQVKGSGQFMPRAGANPFLGKVNEVETVEEYRVEMLCEENLMHHVIRAFKHTHPYETPAYEVLKLEDF</sequence>
<dbReference type="PANTHER" id="PTHR41774">
    <property type="match status" value="1"/>
</dbReference>
<keyword evidence="2" id="KW-1185">Reference proteome</keyword>
<proteinExistence type="predicted"/>
<dbReference type="AlphaFoldDB" id="A0A6F8PMK9"/>
<gene>
    <name evidence="1" type="ORF">THMIRHAT_10540</name>
</gene>
<dbReference type="PANTHER" id="PTHR41774:SF1">
    <property type="entry name" value="NGG1P INTERACTING FACTOR NIF3"/>
    <property type="match status" value="1"/>
</dbReference>
<reference evidence="2" key="1">
    <citation type="submission" date="2019-11" db="EMBL/GenBank/DDBJ databases">
        <title>Isolation and characterization of two novel species in the genus Thiomicrorhabdus.</title>
        <authorList>
            <person name="Mochizuki J."/>
            <person name="Kojima H."/>
            <person name="Fukui M."/>
        </authorList>
    </citation>
    <scope>NUCLEOTIDE SEQUENCE [LARGE SCALE GENOMIC DNA]</scope>
    <source>
        <strain evidence="2">AkT22</strain>
    </source>
</reference>
<protein>
    <submittedName>
        <fullName evidence="1">NIF3 1</fullName>
    </submittedName>
</protein>
<evidence type="ECO:0000313" key="2">
    <source>
        <dbReference type="Proteomes" id="UP000501466"/>
    </source>
</evidence>
<dbReference type="FunFam" id="3.30.70.120:FF:000006">
    <property type="entry name" value="GTP cyclohydrolase 1 type 2 homolog"/>
    <property type="match status" value="1"/>
</dbReference>
<accession>A0A6F8PMK9</accession>
<name>A0A6F8PMK9_9GAMM</name>
<dbReference type="Gene3D" id="3.30.70.120">
    <property type="match status" value="1"/>
</dbReference>
<organism evidence="1 2">
    <name type="scientific">Thiosulfativibrio zosterae</name>
    <dbReference type="NCBI Taxonomy" id="2675053"/>
    <lineage>
        <taxon>Bacteria</taxon>
        <taxon>Pseudomonadati</taxon>
        <taxon>Pseudomonadota</taxon>
        <taxon>Gammaproteobacteria</taxon>
        <taxon>Thiotrichales</taxon>
        <taxon>Piscirickettsiaceae</taxon>
        <taxon>Thiosulfativibrio</taxon>
    </lineage>
</organism>